<sequence>MWTVYPFNSRSTFVSPDNVEVEVGIPRGGDEESHSDSISALQMPDPRLLLQLAMFHNVSASAGSNLPALAPPLLVDYSTFTFAFAFTSAFYCFFAGSYNFRFLSKFVHYTCLSFLSPLSLDFVNEA</sequence>
<protein>
    <submittedName>
        <fullName evidence="2">Uncharacterized protein</fullName>
    </submittedName>
</protein>
<keyword evidence="3" id="KW-1185">Reference proteome</keyword>
<dbReference type="AlphaFoldDB" id="A0A9P5PNN7"/>
<dbReference type="Proteomes" id="UP000772434">
    <property type="component" value="Unassembled WGS sequence"/>
</dbReference>
<reference evidence="2" key="1">
    <citation type="submission" date="2020-11" db="EMBL/GenBank/DDBJ databases">
        <authorList>
            <consortium name="DOE Joint Genome Institute"/>
            <person name="Ahrendt S."/>
            <person name="Riley R."/>
            <person name="Andreopoulos W."/>
            <person name="Labutti K."/>
            <person name="Pangilinan J."/>
            <person name="Ruiz-Duenas F.J."/>
            <person name="Barrasa J.M."/>
            <person name="Sanchez-Garcia M."/>
            <person name="Camarero S."/>
            <person name="Miyauchi S."/>
            <person name="Serrano A."/>
            <person name="Linde D."/>
            <person name="Babiker R."/>
            <person name="Drula E."/>
            <person name="Ayuso-Fernandez I."/>
            <person name="Pacheco R."/>
            <person name="Padilla G."/>
            <person name="Ferreira P."/>
            <person name="Barriuso J."/>
            <person name="Kellner H."/>
            <person name="Castanera R."/>
            <person name="Alfaro M."/>
            <person name="Ramirez L."/>
            <person name="Pisabarro A.G."/>
            <person name="Kuo A."/>
            <person name="Tritt A."/>
            <person name="Lipzen A."/>
            <person name="He G."/>
            <person name="Yan M."/>
            <person name="Ng V."/>
            <person name="Cullen D."/>
            <person name="Martin F."/>
            <person name="Rosso M.-N."/>
            <person name="Henrissat B."/>
            <person name="Hibbett D."/>
            <person name="Martinez A.T."/>
            <person name="Grigoriev I.V."/>
        </authorList>
    </citation>
    <scope>NUCLEOTIDE SEQUENCE</scope>
    <source>
        <strain evidence="2">AH 40177</strain>
    </source>
</reference>
<dbReference type="EMBL" id="JADNRY010000107">
    <property type="protein sequence ID" value="KAF9065225.1"/>
    <property type="molecule type" value="Genomic_DNA"/>
</dbReference>
<keyword evidence="1" id="KW-0472">Membrane</keyword>
<keyword evidence="1" id="KW-1133">Transmembrane helix</keyword>
<gene>
    <name evidence="2" type="ORF">BDP27DRAFT_1425039</name>
</gene>
<evidence type="ECO:0000313" key="3">
    <source>
        <dbReference type="Proteomes" id="UP000772434"/>
    </source>
</evidence>
<name>A0A9P5PNN7_9AGAR</name>
<comment type="caution">
    <text evidence="2">The sequence shown here is derived from an EMBL/GenBank/DDBJ whole genome shotgun (WGS) entry which is preliminary data.</text>
</comment>
<accession>A0A9P5PNN7</accession>
<organism evidence="2 3">
    <name type="scientific">Rhodocollybia butyracea</name>
    <dbReference type="NCBI Taxonomy" id="206335"/>
    <lineage>
        <taxon>Eukaryota</taxon>
        <taxon>Fungi</taxon>
        <taxon>Dikarya</taxon>
        <taxon>Basidiomycota</taxon>
        <taxon>Agaricomycotina</taxon>
        <taxon>Agaricomycetes</taxon>
        <taxon>Agaricomycetidae</taxon>
        <taxon>Agaricales</taxon>
        <taxon>Marasmiineae</taxon>
        <taxon>Omphalotaceae</taxon>
        <taxon>Rhodocollybia</taxon>
    </lineage>
</organism>
<keyword evidence="1" id="KW-0812">Transmembrane</keyword>
<evidence type="ECO:0000313" key="2">
    <source>
        <dbReference type="EMBL" id="KAF9065225.1"/>
    </source>
</evidence>
<feature type="transmembrane region" description="Helical" evidence="1">
    <location>
        <begin position="74"/>
        <end position="94"/>
    </location>
</feature>
<evidence type="ECO:0000256" key="1">
    <source>
        <dbReference type="SAM" id="Phobius"/>
    </source>
</evidence>
<proteinExistence type="predicted"/>